<organism evidence="1 2">
    <name type="scientific">Pseudomonas fluorescens</name>
    <dbReference type="NCBI Taxonomy" id="294"/>
    <lineage>
        <taxon>Bacteria</taxon>
        <taxon>Pseudomonadati</taxon>
        <taxon>Pseudomonadota</taxon>
        <taxon>Gammaproteobacteria</taxon>
        <taxon>Pseudomonadales</taxon>
        <taxon>Pseudomonadaceae</taxon>
        <taxon>Pseudomonas</taxon>
    </lineage>
</organism>
<dbReference type="RefSeq" id="WP_046043881.1">
    <property type="nucleotide sequence ID" value="NZ_LACC01000053.1"/>
</dbReference>
<sequence length="239" mass="26862">MCDDSNASKHSRIVICPFSGQSRQWTNTRENWRKARRSKIDANKDRTDLADYEFFTFDKPSKKRLKERLESCIGPNETIYIFGHCAPGSMSLSNESSASSESITAFALAKELKDEVLLNKNFAGKIKIYGCNSALPSGAKKSFAHSFACIMKLYLYHNCEIHGYAETLVDGYVGAHKIATSDGALVKALNEMIQREEAFGAGIDSKYNEDHSLRPSKFRQKMEISKEIALEFYNGLKSK</sequence>
<name>A0A0F4SUS6_PSEFL</name>
<comment type="caution">
    <text evidence="1">The sequence shown here is derived from an EMBL/GenBank/DDBJ whole genome shotgun (WGS) entry which is preliminary data.</text>
</comment>
<proteinExistence type="predicted"/>
<evidence type="ECO:0000313" key="2">
    <source>
        <dbReference type="Proteomes" id="UP000033588"/>
    </source>
</evidence>
<protein>
    <submittedName>
        <fullName evidence="1">Uncharacterized protein</fullName>
    </submittedName>
</protein>
<dbReference type="OrthoDB" id="6970308at2"/>
<gene>
    <name evidence="1" type="ORF">VC35_27645</name>
</gene>
<evidence type="ECO:0000313" key="1">
    <source>
        <dbReference type="EMBL" id="KJZ34882.1"/>
    </source>
</evidence>
<dbReference type="AlphaFoldDB" id="A0A0F4SUS6"/>
<accession>A0A0F4SUS6</accession>
<dbReference type="PATRIC" id="fig|294.132.peg.5297"/>
<dbReference type="Proteomes" id="UP000033588">
    <property type="component" value="Unassembled WGS sequence"/>
</dbReference>
<dbReference type="EMBL" id="LACC01000053">
    <property type="protein sequence ID" value="KJZ34882.1"/>
    <property type="molecule type" value="Genomic_DNA"/>
</dbReference>
<reference evidence="1 2" key="1">
    <citation type="submission" date="2015-03" db="EMBL/GenBank/DDBJ databases">
        <title>Comparative genomics of Pseudomonas insights into diversity of traits involved in vanlence and defense.</title>
        <authorList>
            <person name="Qin Y."/>
        </authorList>
    </citation>
    <scope>NUCLEOTIDE SEQUENCE [LARGE SCALE GENOMIC DNA]</scope>
    <source>
        <strain evidence="1 2">C8</strain>
    </source>
</reference>